<evidence type="ECO:0000313" key="2">
    <source>
        <dbReference type="Proteomes" id="UP001168528"/>
    </source>
</evidence>
<protein>
    <submittedName>
        <fullName evidence="1">Uncharacterized protein</fullName>
    </submittedName>
</protein>
<dbReference type="Gene3D" id="3.30.40.220">
    <property type="match status" value="1"/>
</dbReference>
<name>A0ABT8R7Z6_9BACT</name>
<comment type="caution">
    <text evidence="1">The sequence shown here is derived from an EMBL/GenBank/DDBJ whole genome shotgun (WGS) entry which is preliminary data.</text>
</comment>
<organism evidence="1 2">
    <name type="scientific">Rhodocytophaga aerolata</name>
    <dbReference type="NCBI Taxonomy" id="455078"/>
    <lineage>
        <taxon>Bacteria</taxon>
        <taxon>Pseudomonadati</taxon>
        <taxon>Bacteroidota</taxon>
        <taxon>Cytophagia</taxon>
        <taxon>Cytophagales</taxon>
        <taxon>Rhodocytophagaceae</taxon>
        <taxon>Rhodocytophaga</taxon>
    </lineage>
</organism>
<sequence length="86" mass="9886">MKTQWEVQKGICPYTGLQLVQPKYNSKNDIQTTASLDRIDCKKGYIKGNIQFVSMAINYAKSTLTHKEMIALCRKIADYWKDKAPI</sequence>
<dbReference type="Proteomes" id="UP001168528">
    <property type="component" value="Unassembled WGS sequence"/>
</dbReference>
<dbReference type="RefSeq" id="WP_302038113.1">
    <property type="nucleotide sequence ID" value="NZ_JAUKPO010000006.1"/>
</dbReference>
<evidence type="ECO:0000313" key="1">
    <source>
        <dbReference type="EMBL" id="MDO1447313.1"/>
    </source>
</evidence>
<proteinExistence type="predicted"/>
<accession>A0ABT8R7Z6</accession>
<keyword evidence="2" id="KW-1185">Reference proteome</keyword>
<dbReference type="EMBL" id="JAUKPO010000006">
    <property type="protein sequence ID" value="MDO1447313.1"/>
    <property type="molecule type" value="Genomic_DNA"/>
</dbReference>
<reference evidence="1" key="1">
    <citation type="submission" date="2023-07" db="EMBL/GenBank/DDBJ databases">
        <title>The genome sequence of Rhodocytophaga aerolata KACC 12507.</title>
        <authorList>
            <person name="Zhang X."/>
        </authorList>
    </citation>
    <scope>NUCLEOTIDE SEQUENCE</scope>
    <source>
        <strain evidence="1">KACC 12507</strain>
    </source>
</reference>
<gene>
    <name evidence="1" type="ORF">Q0590_13680</name>
</gene>